<accession>A0ABT6WU87</accession>
<protein>
    <submittedName>
        <fullName evidence="2">Uncharacterized protein</fullName>
    </submittedName>
</protein>
<organism evidence="2 3">
    <name type="scientific">Actinoplanes sandaracinus</name>
    <dbReference type="NCBI Taxonomy" id="3045177"/>
    <lineage>
        <taxon>Bacteria</taxon>
        <taxon>Bacillati</taxon>
        <taxon>Actinomycetota</taxon>
        <taxon>Actinomycetes</taxon>
        <taxon>Micromonosporales</taxon>
        <taxon>Micromonosporaceae</taxon>
        <taxon>Actinoplanes</taxon>
    </lineage>
</organism>
<keyword evidence="3" id="KW-1185">Reference proteome</keyword>
<dbReference type="Proteomes" id="UP001241758">
    <property type="component" value="Unassembled WGS sequence"/>
</dbReference>
<sequence length="45" mass="5114">MRLRQRQGLPRSRRGTTPDKAARWNACTAELDELAARHEKQAVPA</sequence>
<dbReference type="EMBL" id="JASCTH010000025">
    <property type="protein sequence ID" value="MDI6103313.1"/>
    <property type="molecule type" value="Genomic_DNA"/>
</dbReference>
<feature type="region of interest" description="Disordered" evidence="1">
    <location>
        <begin position="1"/>
        <end position="23"/>
    </location>
</feature>
<comment type="caution">
    <text evidence="2">The sequence shown here is derived from an EMBL/GenBank/DDBJ whole genome shotgun (WGS) entry which is preliminary data.</text>
</comment>
<dbReference type="RefSeq" id="WP_282764337.1">
    <property type="nucleotide sequence ID" value="NZ_JASCTH010000025.1"/>
</dbReference>
<proteinExistence type="predicted"/>
<reference evidence="2 3" key="1">
    <citation type="submission" date="2023-05" db="EMBL/GenBank/DDBJ databases">
        <title>Actinoplanes sp. NEAU-A12 genome sequencing.</title>
        <authorList>
            <person name="Wang Z.-S."/>
        </authorList>
    </citation>
    <scope>NUCLEOTIDE SEQUENCE [LARGE SCALE GENOMIC DNA]</scope>
    <source>
        <strain evidence="2 3">NEAU-A12</strain>
    </source>
</reference>
<name>A0ABT6WU87_9ACTN</name>
<evidence type="ECO:0000313" key="2">
    <source>
        <dbReference type="EMBL" id="MDI6103313.1"/>
    </source>
</evidence>
<evidence type="ECO:0000313" key="3">
    <source>
        <dbReference type="Proteomes" id="UP001241758"/>
    </source>
</evidence>
<gene>
    <name evidence="2" type="ORF">QLQ12_32365</name>
</gene>
<evidence type="ECO:0000256" key="1">
    <source>
        <dbReference type="SAM" id="MobiDB-lite"/>
    </source>
</evidence>